<protein>
    <submittedName>
        <fullName evidence="4">Uncharacterized membrane protein YkoI</fullName>
    </submittedName>
</protein>
<evidence type="ECO:0000256" key="1">
    <source>
        <dbReference type="SAM" id="MobiDB-lite"/>
    </source>
</evidence>
<proteinExistence type="predicted"/>
<sequence>MTKNTATQSLTAKPLLFTGTGVLALALLTGCSTAADDPATTPAPEQATTSAPAEAESTTPATDESGTPADEQQPNAGGNDPVFDAIAAVTAEHGDGFIVSIDRDDRDEHYEIDVVVGEQVLDLKVGLDGTITEDEQDSDDDDIQKAQQATVDAETALKRAFESRAEGLTVDDVELDEDDDRLVWEIDFDDADGKDSDEVVIDAQDGSVVRDSAA</sequence>
<feature type="region of interest" description="Disordered" evidence="1">
    <location>
        <begin position="195"/>
        <end position="214"/>
    </location>
</feature>
<dbReference type="InterPro" id="IPR025711">
    <property type="entry name" value="PepSY"/>
</dbReference>
<keyword evidence="5" id="KW-1185">Reference proteome</keyword>
<reference evidence="4 5" key="1">
    <citation type="submission" date="2016-10" db="EMBL/GenBank/DDBJ databases">
        <authorList>
            <person name="de Groot N.N."/>
        </authorList>
    </citation>
    <scope>NUCLEOTIDE SEQUENCE [LARGE SCALE GENOMIC DNA]</scope>
    <source>
        <strain evidence="4 5">CGMCC 1.7054</strain>
    </source>
</reference>
<dbReference type="PROSITE" id="PS51257">
    <property type="entry name" value="PROKAR_LIPOPROTEIN"/>
    <property type="match status" value="1"/>
</dbReference>
<keyword evidence="2" id="KW-0732">Signal</keyword>
<feature type="compositionally biased region" description="Low complexity" evidence="1">
    <location>
        <begin position="33"/>
        <end position="65"/>
    </location>
</feature>
<evidence type="ECO:0000259" key="3">
    <source>
        <dbReference type="Pfam" id="PF03413"/>
    </source>
</evidence>
<feature type="region of interest" description="Disordered" evidence="1">
    <location>
        <begin position="33"/>
        <end position="84"/>
    </location>
</feature>
<feature type="domain" description="PepSY" evidence="3">
    <location>
        <begin position="151"/>
        <end position="210"/>
    </location>
</feature>
<evidence type="ECO:0000313" key="5">
    <source>
        <dbReference type="Proteomes" id="UP000198881"/>
    </source>
</evidence>
<dbReference type="Proteomes" id="UP000198881">
    <property type="component" value="Unassembled WGS sequence"/>
</dbReference>
<dbReference type="AlphaFoldDB" id="A0A1I7MS99"/>
<gene>
    <name evidence="4" type="ORF">SAMN04487966_11418</name>
</gene>
<name>A0A1I7MS99_9MICC</name>
<accession>A0A1I7MS99</accession>
<organism evidence="4 5">
    <name type="scientific">Micrococcus terreus</name>
    <dbReference type="NCBI Taxonomy" id="574650"/>
    <lineage>
        <taxon>Bacteria</taxon>
        <taxon>Bacillati</taxon>
        <taxon>Actinomycetota</taxon>
        <taxon>Actinomycetes</taxon>
        <taxon>Micrococcales</taxon>
        <taxon>Micrococcaceae</taxon>
        <taxon>Micrococcus</taxon>
    </lineage>
</organism>
<feature type="chain" id="PRO_5011648304" evidence="2">
    <location>
        <begin position="35"/>
        <end position="214"/>
    </location>
</feature>
<evidence type="ECO:0000256" key="2">
    <source>
        <dbReference type="SAM" id="SignalP"/>
    </source>
</evidence>
<dbReference type="EMBL" id="FPCG01000014">
    <property type="protein sequence ID" value="SFV24817.1"/>
    <property type="molecule type" value="Genomic_DNA"/>
</dbReference>
<dbReference type="STRING" id="574650.SAMN04487966_11418"/>
<feature type="signal peptide" evidence="2">
    <location>
        <begin position="1"/>
        <end position="34"/>
    </location>
</feature>
<dbReference type="RefSeq" id="WP_177227962.1">
    <property type="nucleotide sequence ID" value="NZ_FPCG01000014.1"/>
</dbReference>
<dbReference type="Gene3D" id="3.10.450.40">
    <property type="match status" value="1"/>
</dbReference>
<evidence type="ECO:0000313" key="4">
    <source>
        <dbReference type="EMBL" id="SFV24817.1"/>
    </source>
</evidence>
<dbReference type="Pfam" id="PF03413">
    <property type="entry name" value="PepSY"/>
    <property type="match status" value="1"/>
</dbReference>